<dbReference type="GO" id="GO:0008270">
    <property type="term" value="F:zinc ion binding"/>
    <property type="evidence" value="ECO:0007669"/>
    <property type="project" value="UniProtKB-KW"/>
</dbReference>
<keyword evidence="4" id="KW-1185">Reference proteome</keyword>
<proteinExistence type="predicted"/>
<feature type="domain" description="RING-type" evidence="2">
    <location>
        <begin position="74"/>
        <end position="116"/>
    </location>
</feature>
<organism evidence="3 4">
    <name type="scientific">Achlya hypogyna</name>
    <name type="common">Oomycete</name>
    <name type="synonym">Protoachlya hypogyna</name>
    <dbReference type="NCBI Taxonomy" id="1202772"/>
    <lineage>
        <taxon>Eukaryota</taxon>
        <taxon>Sar</taxon>
        <taxon>Stramenopiles</taxon>
        <taxon>Oomycota</taxon>
        <taxon>Saprolegniomycetes</taxon>
        <taxon>Saprolegniales</taxon>
        <taxon>Achlyaceae</taxon>
        <taxon>Achlya</taxon>
    </lineage>
</organism>
<evidence type="ECO:0000259" key="2">
    <source>
        <dbReference type="PROSITE" id="PS50089"/>
    </source>
</evidence>
<sequence length="122" mass="14024">MATSASVAEQIGARIAALLPPPVPPLASAGKPHDFGLSLQQRSYKLQQRQRFQMHRVLQYKTLRRRRHRPHLECAICLETMQPSIEALCRLPCGHEYHRACIDTWALRQPTCPFDRQPFGRL</sequence>
<evidence type="ECO:0000256" key="1">
    <source>
        <dbReference type="PROSITE-ProRule" id="PRU00175"/>
    </source>
</evidence>
<dbReference type="Pfam" id="PF13639">
    <property type="entry name" value="zf-RING_2"/>
    <property type="match status" value="1"/>
</dbReference>
<comment type="caution">
    <text evidence="3">The sequence shown here is derived from an EMBL/GenBank/DDBJ whole genome shotgun (WGS) entry which is preliminary data.</text>
</comment>
<keyword evidence="1" id="KW-0479">Metal-binding</keyword>
<dbReference type="PANTHER" id="PTHR22765">
    <property type="entry name" value="RING FINGER AND PROTEASE ASSOCIATED DOMAIN-CONTAINING"/>
    <property type="match status" value="1"/>
</dbReference>
<dbReference type="AlphaFoldDB" id="A0A1V9YGN3"/>
<keyword evidence="1" id="KW-0863">Zinc-finger</keyword>
<reference evidence="3 4" key="1">
    <citation type="journal article" date="2014" name="Genome Biol. Evol.">
        <title>The secreted proteins of Achlya hypogyna and Thraustotheca clavata identify the ancestral oomycete secretome and reveal gene acquisitions by horizontal gene transfer.</title>
        <authorList>
            <person name="Misner I."/>
            <person name="Blouin N."/>
            <person name="Leonard G."/>
            <person name="Richards T.A."/>
            <person name="Lane C.E."/>
        </authorList>
    </citation>
    <scope>NUCLEOTIDE SEQUENCE [LARGE SCALE GENOMIC DNA]</scope>
    <source>
        <strain evidence="3 4">ATCC 48635</strain>
    </source>
</reference>
<dbReference type="EMBL" id="JNBR01001831">
    <property type="protein sequence ID" value="OQR84895.1"/>
    <property type="molecule type" value="Genomic_DNA"/>
</dbReference>
<dbReference type="SUPFAM" id="SSF57850">
    <property type="entry name" value="RING/U-box"/>
    <property type="match status" value="1"/>
</dbReference>
<dbReference type="PROSITE" id="PS50089">
    <property type="entry name" value="ZF_RING_2"/>
    <property type="match status" value="1"/>
</dbReference>
<dbReference type="OrthoDB" id="78340at2759"/>
<evidence type="ECO:0000313" key="4">
    <source>
        <dbReference type="Proteomes" id="UP000243579"/>
    </source>
</evidence>
<dbReference type="GO" id="GO:0061630">
    <property type="term" value="F:ubiquitin protein ligase activity"/>
    <property type="evidence" value="ECO:0007669"/>
    <property type="project" value="TreeGrafter"/>
</dbReference>
<gene>
    <name evidence="3" type="ORF">ACHHYP_12592</name>
</gene>
<dbReference type="InterPro" id="IPR013083">
    <property type="entry name" value="Znf_RING/FYVE/PHD"/>
</dbReference>
<dbReference type="GO" id="GO:0006511">
    <property type="term" value="P:ubiquitin-dependent protein catabolic process"/>
    <property type="evidence" value="ECO:0007669"/>
    <property type="project" value="TreeGrafter"/>
</dbReference>
<protein>
    <recommendedName>
        <fullName evidence="2">RING-type domain-containing protein</fullName>
    </recommendedName>
</protein>
<name>A0A1V9YGN3_ACHHY</name>
<dbReference type="Proteomes" id="UP000243579">
    <property type="component" value="Unassembled WGS sequence"/>
</dbReference>
<evidence type="ECO:0000313" key="3">
    <source>
        <dbReference type="EMBL" id="OQR84895.1"/>
    </source>
</evidence>
<dbReference type="PANTHER" id="PTHR22765:SF183">
    <property type="entry name" value="OS06G0534800 PROTEIN"/>
    <property type="match status" value="1"/>
</dbReference>
<dbReference type="SMART" id="SM00184">
    <property type="entry name" value="RING"/>
    <property type="match status" value="1"/>
</dbReference>
<accession>A0A1V9YGN3</accession>
<dbReference type="InterPro" id="IPR001841">
    <property type="entry name" value="Znf_RING"/>
</dbReference>
<dbReference type="InterPro" id="IPR051826">
    <property type="entry name" value="E3_ubiquitin-ligase_domain"/>
</dbReference>
<dbReference type="GO" id="GO:0016020">
    <property type="term" value="C:membrane"/>
    <property type="evidence" value="ECO:0007669"/>
    <property type="project" value="TreeGrafter"/>
</dbReference>
<keyword evidence="1" id="KW-0862">Zinc</keyword>
<dbReference type="Gene3D" id="3.30.40.10">
    <property type="entry name" value="Zinc/RING finger domain, C3HC4 (zinc finger)"/>
    <property type="match status" value="1"/>
</dbReference>